<dbReference type="InterPro" id="IPR011659">
    <property type="entry name" value="WD40"/>
</dbReference>
<dbReference type="GO" id="GO:0006508">
    <property type="term" value="P:proteolysis"/>
    <property type="evidence" value="ECO:0007669"/>
    <property type="project" value="InterPro"/>
</dbReference>
<evidence type="ECO:0000256" key="1">
    <source>
        <dbReference type="ARBA" id="ARBA00022801"/>
    </source>
</evidence>
<dbReference type="AlphaFoldDB" id="A0AAE4Z6V8"/>
<dbReference type="InterPro" id="IPR001375">
    <property type="entry name" value="Peptidase_S9_cat"/>
</dbReference>
<dbReference type="InterPro" id="IPR011042">
    <property type="entry name" value="6-blade_b-propeller_TolB-like"/>
</dbReference>
<feature type="domain" description="Peptidase S9 prolyl oligopeptidase catalytic" evidence="3">
    <location>
        <begin position="422"/>
        <end position="562"/>
    </location>
</feature>
<sequence length="768" mass="82312">MIFPLLAIALFLTTTWPDGRPVSVEQFFTVRHIEAVELSPDGRSVAFLTREPEPDGGVTRVLYLHESGQTRAPAPRFGGVRSIRWSPDGEWLAFLAPPPGASGDSLAAVWAVPPFGGEPIRLSPDTGAVIDYDWGPEASMYLLIREPGAEGAALWHNEALAADSAERVWVGDPGIREIAVSPNGRAIVYSSNGSGATSDALDYDLWLLDLPSLNPRRLTSRAGPEVAPVWSPDGESVVFRALQEPRLIDSQTEIFIVATASGALRNLTEAFDRSVLEHRWPTAGDLLFRAAVGTYTHLFVWRSSGAVELLRGGPFNYGPFDTDAVGSTIYAGRESADAVPELWRLRGSDAERLSQINSAADEWTLARQAVIEWTSTDGLAIEGLLVFPADFVEGRRYPLVAIPSGGPGARFRNVVAEPNGSQLFATQGYAVLMPNARGSLGYGEGFLTMPRADLAGGELVDLLAGIDYLVELGIADSTRLAVLGDGYGGYATMRAVTRTARFRAAVASFGLAETGGYVHNAAAGVPPAVQAAAALEGQSYVSSPPRSAQRVSTPLLFIEAPAAAGTLLERARQMHRSLADMGRPTGYIDLEAGSTAGAHLGVDAFFARLRWVDRYVRLDGADAFRFYRPEEWAPGPAGWQLQVTALETRTSYTGVAPTRGRYLEVAIDFRVDPDSQGRPARPLRIDPLSAIALLEPDGEQLSAAGIVTEVFGRVTLSSDSAVVVPLQPARGADAAAIKLAFDIPTGPAQYRLRVAGFAPVRIWIGQER</sequence>
<keyword evidence="2" id="KW-0645">Protease</keyword>
<proteinExistence type="predicted"/>
<dbReference type="EMBL" id="JAACAK010000049">
    <property type="protein sequence ID" value="NIR74829.1"/>
    <property type="molecule type" value="Genomic_DNA"/>
</dbReference>
<name>A0AAE4Z6V8_9BACT</name>
<dbReference type="SUPFAM" id="SSF53474">
    <property type="entry name" value="alpha/beta-Hydrolases"/>
    <property type="match status" value="1"/>
</dbReference>
<evidence type="ECO:0000313" key="5">
    <source>
        <dbReference type="Proteomes" id="UP000702544"/>
    </source>
</evidence>
<gene>
    <name evidence="4" type="ORF">GWO12_06910</name>
</gene>
<reference evidence="4 5" key="1">
    <citation type="submission" date="2020-01" db="EMBL/GenBank/DDBJ databases">
        <title>Genomes assembled from Gulf of Kutch pelagic sediment metagenomes.</title>
        <authorList>
            <person name="Chandrashekar M."/>
            <person name="Mahajan M.S."/>
            <person name="Dave K.J."/>
            <person name="Vatsa P."/>
            <person name="Nathani N.M."/>
        </authorList>
    </citation>
    <scope>NUCLEOTIDE SEQUENCE [LARGE SCALE GENOMIC DNA]</scope>
    <source>
        <strain evidence="4">KS3-K002</strain>
    </source>
</reference>
<dbReference type="SUPFAM" id="SSF82171">
    <property type="entry name" value="DPP6 N-terminal domain-like"/>
    <property type="match status" value="1"/>
</dbReference>
<dbReference type="InterPro" id="IPR029058">
    <property type="entry name" value="AB_hydrolase_fold"/>
</dbReference>
<keyword evidence="1" id="KW-0378">Hydrolase</keyword>
<dbReference type="GO" id="GO:0004252">
    <property type="term" value="F:serine-type endopeptidase activity"/>
    <property type="evidence" value="ECO:0007669"/>
    <property type="project" value="TreeGrafter"/>
</dbReference>
<dbReference type="PANTHER" id="PTHR42776:SF27">
    <property type="entry name" value="DIPEPTIDYL PEPTIDASE FAMILY MEMBER 6"/>
    <property type="match status" value="1"/>
</dbReference>
<organism evidence="4 5">
    <name type="scientific">Candidatus Kutchimonas denitrificans</name>
    <dbReference type="NCBI Taxonomy" id="3056748"/>
    <lineage>
        <taxon>Bacteria</taxon>
        <taxon>Pseudomonadati</taxon>
        <taxon>Gemmatimonadota</taxon>
        <taxon>Gemmatimonadia</taxon>
        <taxon>Candidatus Palauibacterales</taxon>
        <taxon>Candidatus Palauibacteraceae</taxon>
        <taxon>Candidatus Kutchimonas</taxon>
    </lineage>
</organism>
<evidence type="ECO:0000259" key="3">
    <source>
        <dbReference type="Pfam" id="PF00326"/>
    </source>
</evidence>
<evidence type="ECO:0000256" key="2">
    <source>
        <dbReference type="ARBA" id="ARBA00022825"/>
    </source>
</evidence>
<dbReference type="Gene3D" id="2.120.10.30">
    <property type="entry name" value="TolB, C-terminal domain"/>
    <property type="match status" value="2"/>
</dbReference>
<protein>
    <submittedName>
        <fullName evidence="4">S9 family peptidase</fullName>
    </submittedName>
</protein>
<dbReference type="PANTHER" id="PTHR42776">
    <property type="entry name" value="SERINE PEPTIDASE S9 FAMILY MEMBER"/>
    <property type="match status" value="1"/>
</dbReference>
<dbReference type="Gene3D" id="3.40.50.1820">
    <property type="entry name" value="alpha/beta hydrolase"/>
    <property type="match status" value="1"/>
</dbReference>
<comment type="caution">
    <text evidence="4">The sequence shown here is derived from an EMBL/GenBank/DDBJ whole genome shotgun (WGS) entry which is preliminary data.</text>
</comment>
<keyword evidence="2" id="KW-0720">Serine protease</keyword>
<accession>A0AAE4Z6V8</accession>
<evidence type="ECO:0000313" key="4">
    <source>
        <dbReference type="EMBL" id="NIR74829.1"/>
    </source>
</evidence>
<dbReference type="Pfam" id="PF00326">
    <property type="entry name" value="Peptidase_S9"/>
    <property type="match status" value="1"/>
</dbReference>
<dbReference type="Proteomes" id="UP000702544">
    <property type="component" value="Unassembled WGS sequence"/>
</dbReference>
<dbReference type="Pfam" id="PF07676">
    <property type="entry name" value="PD40"/>
    <property type="match status" value="3"/>
</dbReference>